<proteinExistence type="predicted"/>
<dbReference type="EMBL" id="VULT01000012">
    <property type="protein sequence ID" value="MSS17766.1"/>
    <property type="molecule type" value="Genomic_DNA"/>
</dbReference>
<comment type="caution">
    <text evidence="1">The sequence shown here is derived from an EMBL/GenBank/DDBJ whole genome shotgun (WGS) entry which is preliminary data.</text>
</comment>
<protein>
    <submittedName>
        <fullName evidence="1">Uncharacterized protein</fullName>
    </submittedName>
</protein>
<evidence type="ECO:0000313" key="2">
    <source>
        <dbReference type="Proteomes" id="UP000483362"/>
    </source>
</evidence>
<accession>A0A6L5XEM3</accession>
<keyword evidence="2" id="KW-1185">Reference proteome</keyword>
<reference evidence="1 2" key="1">
    <citation type="submission" date="2019-08" db="EMBL/GenBank/DDBJ databases">
        <title>In-depth cultivation of the pig gut microbiome towards novel bacterial diversity and tailored functional studies.</title>
        <authorList>
            <person name="Wylensek D."/>
            <person name="Hitch T.C.A."/>
            <person name="Clavel T."/>
        </authorList>
    </citation>
    <scope>NUCLEOTIDE SEQUENCE [LARGE SCALE GENOMIC DNA]</scope>
    <source>
        <strain evidence="1 2">Oil-RF-744-WCA-WT-10</strain>
    </source>
</reference>
<evidence type="ECO:0000313" key="1">
    <source>
        <dbReference type="EMBL" id="MSS17766.1"/>
    </source>
</evidence>
<name>A0A6L5XEM3_9BACT</name>
<dbReference type="Proteomes" id="UP000483362">
    <property type="component" value="Unassembled WGS sequence"/>
</dbReference>
<sequence>MVIIDYFRARLFDWRRKQAIKKAQASADLYRKKFLVLVHHGRPVVVSMQGVKDMIRRKRFNGLTAEKARRIAIFEANPRKTSAHVSDR</sequence>
<dbReference type="AlphaFoldDB" id="A0A6L5XEM3"/>
<gene>
    <name evidence="1" type="ORF">FYJ29_08360</name>
</gene>
<dbReference type="RefSeq" id="WP_154326442.1">
    <property type="nucleotide sequence ID" value="NZ_CP045696.1"/>
</dbReference>
<organism evidence="1 2">
    <name type="scientific">Sodaliphilus pleomorphus</name>
    <dbReference type="NCBI Taxonomy" id="2606626"/>
    <lineage>
        <taxon>Bacteria</taxon>
        <taxon>Pseudomonadati</taxon>
        <taxon>Bacteroidota</taxon>
        <taxon>Bacteroidia</taxon>
        <taxon>Bacteroidales</taxon>
        <taxon>Muribaculaceae</taxon>
        <taxon>Sodaliphilus</taxon>
    </lineage>
</organism>